<sequence>AISAIGLVIYFGLRAETSLFHDIAQILGVIGVGGGVNLAIVFPFGIMKNPPWRRTPYFLNNVERYRAMLYEGNANERRRAAVWLSRMQEDGLAILERALLNTETNGRARKVAAYGLRRLCNHGEYHGEWIRSRGRMKDMAFKVLEMGLTSKNSDVVKAALHGLFWIRGNLGEEKAGEAIIWFLDKIGEDPSKEYRESIFKDVARHFHLMASKDKVQAKDKFDRISNLLTNEETACSLHSLCPPAIHSGGDS</sequence>
<dbReference type="InterPro" id="IPR016024">
    <property type="entry name" value="ARM-type_fold"/>
</dbReference>
<name>X0XYV8_9ZZZZ</name>
<feature type="transmembrane region" description="Helical" evidence="1">
    <location>
        <begin position="23"/>
        <end position="46"/>
    </location>
</feature>
<evidence type="ECO:0000313" key="2">
    <source>
        <dbReference type="EMBL" id="GAG41768.1"/>
    </source>
</evidence>
<organism evidence="2">
    <name type="scientific">marine sediment metagenome</name>
    <dbReference type="NCBI Taxonomy" id="412755"/>
    <lineage>
        <taxon>unclassified sequences</taxon>
        <taxon>metagenomes</taxon>
        <taxon>ecological metagenomes</taxon>
    </lineage>
</organism>
<dbReference type="Gene3D" id="1.25.10.10">
    <property type="entry name" value="Leucine-rich Repeat Variant"/>
    <property type="match status" value="1"/>
</dbReference>
<reference evidence="2" key="1">
    <citation type="journal article" date="2014" name="Front. Microbiol.">
        <title>High frequency of phylogenetically diverse reductive dehalogenase-homologous genes in deep subseafloor sedimentary metagenomes.</title>
        <authorList>
            <person name="Kawai M."/>
            <person name="Futagami T."/>
            <person name="Toyoda A."/>
            <person name="Takaki Y."/>
            <person name="Nishi S."/>
            <person name="Hori S."/>
            <person name="Arai W."/>
            <person name="Tsubouchi T."/>
            <person name="Morono Y."/>
            <person name="Uchiyama I."/>
            <person name="Ito T."/>
            <person name="Fujiyama A."/>
            <person name="Inagaki F."/>
            <person name="Takami H."/>
        </authorList>
    </citation>
    <scope>NUCLEOTIDE SEQUENCE</scope>
    <source>
        <strain evidence="2">Expedition CK06-06</strain>
    </source>
</reference>
<dbReference type="InterPro" id="IPR011989">
    <property type="entry name" value="ARM-like"/>
</dbReference>
<dbReference type="AlphaFoldDB" id="X0XYV8"/>
<proteinExistence type="predicted"/>
<dbReference type="EMBL" id="BARS01042484">
    <property type="protein sequence ID" value="GAG41768.1"/>
    <property type="molecule type" value="Genomic_DNA"/>
</dbReference>
<comment type="caution">
    <text evidence="2">The sequence shown here is derived from an EMBL/GenBank/DDBJ whole genome shotgun (WGS) entry which is preliminary data.</text>
</comment>
<keyword evidence="1" id="KW-0812">Transmembrane</keyword>
<keyword evidence="1" id="KW-0472">Membrane</keyword>
<accession>X0XYV8</accession>
<evidence type="ECO:0000256" key="1">
    <source>
        <dbReference type="SAM" id="Phobius"/>
    </source>
</evidence>
<feature type="non-terminal residue" evidence="2">
    <location>
        <position position="251"/>
    </location>
</feature>
<protein>
    <submittedName>
        <fullName evidence="2">Uncharacterized protein</fullName>
    </submittedName>
</protein>
<keyword evidence="1" id="KW-1133">Transmembrane helix</keyword>
<feature type="non-terminal residue" evidence="2">
    <location>
        <position position="1"/>
    </location>
</feature>
<dbReference type="SUPFAM" id="SSF48371">
    <property type="entry name" value="ARM repeat"/>
    <property type="match status" value="1"/>
</dbReference>
<gene>
    <name evidence="2" type="ORF">S01H1_64455</name>
</gene>